<organism evidence="2">
    <name type="scientific">marine sediment metagenome</name>
    <dbReference type="NCBI Taxonomy" id="412755"/>
    <lineage>
        <taxon>unclassified sequences</taxon>
        <taxon>metagenomes</taxon>
        <taxon>ecological metagenomes</taxon>
    </lineage>
</organism>
<sequence>MNVNKTGQSSNWKGCTEVNNKTETDLIDEGKMSSGQVGNGATAVDVASLLQDAIEEPEEPEESEEQQETEPCDSDTITVTMTLSLLTEKCRKHAVKHLKRNKLFGFYWTDGDTRELPYSYYEDAEVMAHMEEFGMHITGSTFKG</sequence>
<dbReference type="EMBL" id="LAZR01019047">
    <property type="protein sequence ID" value="KKL93979.1"/>
    <property type="molecule type" value="Genomic_DNA"/>
</dbReference>
<accession>A0A0F9G5D5</accession>
<reference evidence="2" key="1">
    <citation type="journal article" date="2015" name="Nature">
        <title>Complex archaea that bridge the gap between prokaryotes and eukaryotes.</title>
        <authorList>
            <person name="Spang A."/>
            <person name="Saw J.H."/>
            <person name="Jorgensen S.L."/>
            <person name="Zaremba-Niedzwiedzka K."/>
            <person name="Martijn J."/>
            <person name="Lind A.E."/>
            <person name="van Eijk R."/>
            <person name="Schleper C."/>
            <person name="Guy L."/>
            <person name="Ettema T.J."/>
        </authorList>
    </citation>
    <scope>NUCLEOTIDE SEQUENCE</scope>
</reference>
<gene>
    <name evidence="2" type="ORF">LCGC14_1869270</name>
</gene>
<name>A0A0F9G5D5_9ZZZZ</name>
<feature type="region of interest" description="Disordered" evidence="1">
    <location>
        <begin position="49"/>
        <end position="75"/>
    </location>
</feature>
<evidence type="ECO:0000313" key="2">
    <source>
        <dbReference type="EMBL" id="KKL93979.1"/>
    </source>
</evidence>
<proteinExistence type="predicted"/>
<dbReference type="AlphaFoldDB" id="A0A0F9G5D5"/>
<feature type="compositionally biased region" description="Acidic residues" evidence="1">
    <location>
        <begin position="53"/>
        <end position="73"/>
    </location>
</feature>
<evidence type="ECO:0000256" key="1">
    <source>
        <dbReference type="SAM" id="MobiDB-lite"/>
    </source>
</evidence>
<protein>
    <submittedName>
        <fullName evidence="2">Uncharacterized protein</fullName>
    </submittedName>
</protein>
<comment type="caution">
    <text evidence="2">The sequence shown here is derived from an EMBL/GenBank/DDBJ whole genome shotgun (WGS) entry which is preliminary data.</text>
</comment>